<dbReference type="AlphaFoldDB" id="A0A543B3Y7"/>
<dbReference type="GO" id="GO:0005886">
    <property type="term" value="C:plasma membrane"/>
    <property type="evidence" value="ECO:0007669"/>
    <property type="project" value="TreeGrafter"/>
</dbReference>
<dbReference type="InParanoid" id="A0A543B3Y7"/>
<accession>A0A543B3Y7</accession>
<dbReference type="Pfam" id="PF03729">
    <property type="entry name" value="DUF308"/>
    <property type="match status" value="2"/>
</dbReference>
<comment type="caution">
    <text evidence="2">The sequence shown here is derived from an EMBL/GenBank/DDBJ whole genome shotgun (WGS) entry which is preliminary data.</text>
</comment>
<protein>
    <submittedName>
        <fullName evidence="2">Uncharacterized membrane protein HdeD (DUF308 family)</fullName>
    </submittedName>
</protein>
<gene>
    <name evidence="2" type="ORF">FB566_5131</name>
</gene>
<dbReference type="InterPro" id="IPR052712">
    <property type="entry name" value="Acid_resist_chaperone_HdeD"/>
</dbReference>
<dbReference type="EMBL" id="VFOW01000001">
    <property type="protein sequence ID" value="TQL79522.1"/>
    <property type="molecule type" value="Genomic_DNA"/>
</dbReference>
<name>A0A543B3Y7_9ACTN</name>
<dbReference type="Proteomes" id="UP000317043">
    <property type="component" value="Unassembled WGS sequence"/>
</dbReference>
<keyword evidence="1" id="KW-1133">Transmembrane helix</keyword>
<keyword evidence="1" id="KW-0812">Transmembrane</keyword>
<feature type="transmembrane region" description="Helical" evidence="1">
    <location>
        <begin position="149"/>
        <end position="172"/>
    </location>
</feature>
<evidence type="ECO:0000313" key="3">
    <source>
        <dbReference type="Proteomes" id="UP000317043"/>
    </source>
</evidence>
<dbReference type="InterPro" id="IPR005325">
    <property type="entry name" value="DUF308_memb"/>
</dbReference>
<dbReference type="PANTHER" id="PTHR34989">
    <property type="entry name" value="PROTEIN HDED"/>
    <property type="match status" value="1"/>
</dbReference>
<reference evidence="2 3" key="1">
    <citation type="submission" date="2019-06" db="EMBL/GenBank/DDBJ databases">
        <title>Sequencing the genomes of 1000 actinobacteria strains.</title>
        <authorList>
            <person name="Klenk H.-P."/>
        </authorList>
    </citation>
    <scope>NUCLEOTIDE SEQUENCE [LARGE SCALE GENOMIC DNA]</scope>
    <source>
        <strain evidence="2 3">DSM 45928</strain>
    </source>
</reference>
<keyword evidence="3" id="KW-1185">Reference proteome</keyword>
<feature type="transmembrane region" description="Helical" evidence="1">
    <location>
        <begin position="68"/>
        <end position="87"/>
    </location>
</feature>
<evidence type="ECO:0000313" key="2">
    <source>
        <dbReference type="EMBL" id="TQL79522.1"/>
    </source>
</evidence>
<feature type="transmembrane region" description="Helical" evidence="1">
    <location>
        <begin position="12"/>
        <end position="32"/>
    </location>
</feature>
<feature type="transmembrane region" description="Helical" evidence="1">
    <location>
        <begin position="38"/>
        <end position="61"/>
    </location>
</feature>
<organism evidence="2 3">
    <name type="scientific">Stackebrandtia endophytica</name>
    <dbReference type="NCBI Taxonomy" id="1496996"/>
    <lineage>
        <taxon>Bacteria</taxon>
        <taxon>Bacillati</taxon>
        <taxon>Actinomycetota</taxon>
        <taxon>Actinomycetes</taxon>
        <taxon>Glycomycetales</taxon>
        <taxon>Glycomycetaceae</taxon>
        <taxon>Stackebrandtia</taxon>
    </lineage>
</organism>
<feature type="transmembrane region" description="Helical" evidence="1">
    <location>
        <begin position="125"/>
        <end position="143"/>
    </location>
</feature>
<feature type="transmembrane region" description="Helical" evidence="1">
    <location>
        <begin position="93"/>
        <end position="113"/>
    </location>
</feature>
<sequence length="190" mass="20109">MGALRELLARTWGLVVFRGVIGVLFGALAMIWPQITLFALVIMFGAYALVDGVVAIAMGVAGRGGERWLMFLMGLLGVAAGVIAFVWPGVTALVLLYLIAFWAFLSGLTYLAAAWRLRKQISNEWLLALTGVASLALGVVLLLQPATGALALVFTIGIFAVVWGVLSIGLGIRMRTVSKQGGSIDVAQFS</sequence>
<proteinExistence type="predicted"/>
<evidence type="ECO:0000256" key="1">
    <source>
        <dbReference type="SAM" id="Phobius"/>
    </source>
</evidence>
<dbReference type="PANTHER" id="PTHR34989:SF1">
    <property type="entry name" value="PROTEIN HDED"/>
    <property type="match status" value="1"/>
</dbReference>
<keyword evidence="1" id="KW-0472">Membrane</keyword>